<evidence type="ECO:0000313" key="1">
    <source>
        <dbReference type="EMBL" id="WND18214.1"/>
    </source>
</evidence>
<dbReference type="Proteomes" id="UP001249394">
    <property type="component" value="Chromosome"/>
</dbReference>
<dbReference type="InterPro" id="IPR021352">
    <property type="entry name" value="DUF2971"/>
</dbReference>
<proteinExistence type="predicted"/>
<organism evidence="1 2">
    <name type="scientific">Streptomyces violaceus</name>
    <name type="common">Streptomyces venezuelae</name>
    <dbReference type="NCBI Taxonomy" id="1936"/>
    <lineage>
        <taxon>Bacteria</taxon>
        <taxon>Bacillati</taxon>
        <taxon>Actinomycetota</taxon>
        <taxon>Actinomycetes</taxon>
        <taxon>Kitasatosporales</taxon>
        <taxon>Streptomycetaceae</taxon>
        <taxon>Streptomyces</taxon>
    </lineage>
</organism>
<keyword evidence="2" id="KW-1185">Reference proteome</keyword>
<name>A0ABY9U732_STRVL</name>
<gene>
    <name evidence="1" type="ORF">RI060_13085</name>
</gene>
<accession>A0ABY9U732</accession>
<evidence type="ECO:0000313" key="2">
    <source>
        <dbReference type="Proteomes" id="UP001249394"/>
    </source>
</evidence>
<reference evidence="1 2" key="1">
    <citation type="submission" date="2023-09" db="EMBL/GenBank/DDBJ databases">
        <title>The genome sequence of Streptomyces anthocyanicus.</title>
        <authorList>
            <person name="Mo P."/>
        </authorList>
    </citation>
    <scope>NUCLEOTIDE SEQUENCE [LARGE SCALE GENOMIC DNA]</scope>
    <source>
        <strain evidence="1 2">JCM 4387</strain>
    </source>
</reference>
<dbReference type="EMBL" id="CP134213">
    <property type="protein sequence ID" value="WND18214.1"/>
    <property type="molecule type" value="Genomic_DNA"/>
</dbReference>
<dbReference type="Pfam" id="PF11185">
    <property type="entry name" value="DUF2971"/>
    <property type="match status" value="1"/>
</dbReference>
<sequence>MNTTNRLGVSDMVDSNPAFSPDWLIEIEGIPTREEMGLARDLSIDLKRADTVYHYTTATGLLGIISSEHLWATDVEFLNDAQELTYAGERLLHALQEERETVRFRELVAAGNVHTTEIVNEFQSREERREYWGCHKDAGSGNWGLLETIDTIIEGLKQMRGPSRTSPLHAYVSCFCQDGDLLSQWRGYGGVGGYSIGFDTRTLRNMAYHFEKGEFRRITYGFDLAVKFERDEFFPEYLHSGITLLGDYLNALTMIKNPAFREEHEWRLMIPRDDLRDDVEFRVGPVGVTPYLQVDFPLDAITEVIVGPGQHHAERMNGTRQLLRRYGMSHVDVVPSTTSLRL</sequence>
<protein>
    <submittedName>
        <fullName evidence="1">DUF2971 domain-containing protein</fullName>
    </submittedName>
</protein>